<proteinExistence type="predicted"/>
<feature type="region of interest" description="Disordered" evidence="1">
    <location>
        <begin position="116"/>
        <end position="137"/>
    </location>
</feature>
<comment type="caution">
    <text evidence="2">The sequence shown here is derived from an EMBL/GenBank/DDBJ whole genome shotgun (WGS) entry which is preliminary data.</text>
</comment>
<dbReference type="EMBL" id="JAFEKC020000022">
    <property type="protein sequence ID" value="KAK0507957.1"/>
    <property type="molecule type" value="Genomic_DNA"/>
</dbReference>
<evidence type="ECO:0000256" key="1">
    <source>
        <dbReference type="SAM" id="MobiDB-lite"/>
    </source>
</evidence>
<keyword evidence="3" id="KW-1185">Reference proteome</keyword>
<dbReference type="AlphaFoldDB" id="A0AA39UXZ9"/>
<evidence type="ECO:0000313" key="2">
    <source>
        <dbReference type="EMBL" id="KAK0507957.1"/>
    </source>
</evidence>
<dbReference type="Proteomes" id="UP001166286">
    <property type="component" value="Unassembled WGS sequence"/>
</dbReference>
<accession>A0AA39UXZ9</accession>
<reference evidence="2" key="1">
    <citation type="submission" date="2023-03" db="EMBL/GenBank/DDBJ databases">
        <title>Complete genome of Cladonia borealis.</title>
        <authorList>
            <person name="Park H."/>
        </authorList>
    </citation>
    <scope>NUCLEOTIDE SEQUENCE</scope>
    <source>
        <strain evidence="2">ANT050790</strain>
    </source>
</reference>
<feature type="compositionally biased region" description="Basic and acidic residues" evidence="1">
    <location>
        <begin position="123"/>
        <end position="137"/>
    </location>
</feature>
<name>A0AA39UXZ9_9LECA</name>
<protein>
    <submittedName>
        <fullName evidence="2">Uncharacterized protein</fullName>
    </submittedName>
</protein>
<organism evidence="2 3">
    <name type="scientific">Cladonia borealis</name>
    <dbReference type="NCBI Taxonomy" id="184061"/>
    <lineage>
        <taxon>Eukaryota</taxon>
        <taxon>Fungi</taxon>
        <taxon>Dikarya</taxon>
        <taxon>Ascomycota</taxon>
        <taxon>Pezizomycotina</taxon>
        <taxon>Lecanoromycetes</taxon>
        <taxon>OSLEUM clade</taxon>
        <taxon>Lecanoromycetidae</taxon>
        <taxon>Lecanorales</taxon>
        <taxon>Lecanorineae</taxon>
        <taxon>Cladoniaceae</taxon>
        <taxon>Cladonia</taxon>
    </lineage>
</organism>
<gene>
    <name evidence="2" type="ORF">JMJ35_009846</name>
</gene>
<evidence type="ECO:0000313" key="3">
    <source>
        <dbReference type="Proteomes" id="UP001166286"/>
    </source>
</evidence>
<sequence>MCVIRFRKHKNFECQFITDIERCKVYKQYKQKNPDKVFDFIPTLCMKEFENPTEDLRKQLNGILYTTASSFLIISVHLHRCTHTEGVEMEELAQVCPFCDDEDVQRQLEQLEKKGVSAVKQEMGGKEDEIGRKGKED</sequence>